<keyword evidence="2" id="KW-1185">Reference proteome</keyword>
<evidence type="ECO:0000313" key="1">
    <source>
        <dbReference type="EMBL" id="MDQ0414188.1"/>
    </source>
</evidence>
<protein>
    <submittedName>
        <fullName evidence="1">Uncharacterized protein</fullName>
    </submittedName>
</protein>
<dbReference type="Proteomes" id="UP001242313">
    <property type="component" value="Unassembled WGS sequence"/>
</dbReference>
<dbReference type="EMBL" id="JAUSUN010000013">
    <property type="protein sequence ID" value="MDQ0414188.1"/>
    <property type="molecule type" value="Genomic_DNA"/>
</dbReference>
<accession>A0ABU0FXW7</accession>
<sequence length="40" mass="4656">MKKHQAMPPPEVQQKMMEFFINRSVPLIMAEQQNKGGVKK</sequence>
<gene>
    <name evidence="1" type="ORF">J2S25_002395</name>
</gene>
<evidence type="ECO:0000313" key="2">
    <source>
        <dbReference type="Proteomes" id="UP001242313"/>
    </source>
</evidence>
<name>A0ABU0FXW7_9BACI</name>
<reference evidence="1 2" key="1">
    <citation type="submission" date="2023-07" db="EMBL/GenBank/DDBJ databases">
        <title>Genomic Encyclopedia of Type Strains, Phase IV (KMG-IV): sequencing the most valuable type-strain genomes for metagenomic binning, comparative biology and taxonomic classification.</title>
        <authorList>
            <person name="Goeker M."/>
        </authorList>
    </citation>
    <scope>NUCLEOTIDE SEQUENCE [LARGE SCALE GENOMIC DNA]</scope>
    <source>
        <strain evidence="1 2">DSM 19598</strain>
    </source>
</reference>
<comment type="caution">
    <text evidence="1">The sequence shown here is derived from an EMBL/GenBank/DDBJ whole genome shotgun (WGS) entry which is preliminary data.</text>
</comment>
<organism evidence="1 2">
    <name type="scientific">Mesobacillus stamsii</name>
    <dbReference type="NCBI Taxonomy" id="225347"/>
    <lineage>
        <taxon>Bacteria</taxon>
        <taxon>Bacillati</taxon>
        <taxon>Bacillota</taxon>
        <taxon>Bacilli</taxon>
        <taxon>Bacillales</taxon>
        <taxon>Bacillaceae</taxon>
        <taxon>Mesobacillus</taxon>
    </lineage>
</organism>
<dbReference type="RefSeq" id="WP_307191974.1">
    <property type="nucleotide sequence ID" value="NZ_JAUSUN010000013.1"/>
</dbReference>
<proteinExistence type="predicted"/>